<evidence type="ECO:0000313" key="2">
    <source>
        <dbReference type="Proteomes" id="UP000191008"/>
    </source>
</evidence>
<comment type="caution">
    <text evidence="1">The sequence shown here is derived from an EMBL/GenBank/DDBJ whole genome shotgun (WGS) entry which is preliminary data.</text>
</comment>
<dbReference type="AlphaFoldDB" id="A0A1T1DLQ2"/>
<name>A0A1T1DLQ2_9LEPT</name>
<reference evidence="1 2" key="1">
    <citation type="submission" date="2017-02" db="EMBL/GenBank/DDBJ databases">
        <title>Comparative genomic analysis of Brazilian Leptospira kirschneri strains of different serogroups.</title>
        <authorList>
            <person name="Moreno L.Z."/>
            <person name="Miraglia F."/>
            <person name="Kremer F.S."/>
            <person name="Eslabao M.R."/>
            <person name="Lilenbaum W."/>
            <person name="Dellagostin O.A."/>
            <person name="Moreno A.M."/>
        </authorList>
    </citation>
    <scope>NUCLEOTIDE SEQUENCE [LARGE SCALE GENOMIC DNA]</scope>
    <source>
        <strain evidence="1 2">M110/06</strain>
    </source>
</reference>
<protein>
    <submittedName>
        <fullName evidence="1">Uncharacterized protein</fullName>
    </submittedName>
</protein>
<gene>
    <name evidence="1" type="ORF">B1J93_12030</name>
</gene>
<sequence>MFEDLYFNVKFGVRNEKEFSKGGSSHRLMFTVISRFCKSSHIYFFAVKQNFREQIPCTEFTLF</sequence>
<dbReference type="RefSeq" id="WP_004756878.1">
    <property type="nucleotide sequence ID" value="NZ_MVIT01000068.1"/>
</dbReference>
<evidence type="ECO:0000313" key="1">
    <source>
        <dbReference type="EMBL" id="OOV41811.1"/>
    </source>
</evidence>
<dbReference type="EMBL" id="MVIT01000068">
    <property type="protein sequence ID" value="OOV41811.1"/>
    <property type="molecule type" value="Genomic_DNA"/>
</dbReference>
<proteinExistence type="predicted"/>
<dbReference type="Proteomes" id="UP000191008">
    <property type="component" value="Unassembled WGS sequence"/>
</dbReference>
<accession>A0A1T1DLQ2</accession>
<organism evidence="1 2">
    <name type="scientific">Leptospira kirschneri serovar Pomona</name>
    <dbReference type="NCBI Taxonomy" id="561005"/>
    <lineage>
        <taxon>Bacteria</taxon>
        <taxon>Pseudomonadati</taxon>
        <taxon>Spirochaetota</taxon>
        <taxon>Spirochaetia</taxon>
        <taxon>Leptospirales</taxon>
        <taxon>Leptospiraceae</taxon>
        <taxon>Leptospira</taxon>
    </lineage>
</organism>
<dbReference type="GeneID" id="34313956"/>